<evidence type="ECO:0000256" key="4">
    <source>
        <dbReference type="ARBA" id="ARBA00023125"/>
    </source>
</evidence>
<dbReference type="InParanoid" id="A0A6I8U9G9"/>
<keyword evidence="3" id="KW-0862">Zinc</keyword>
<reference evidence="5 6" key="1">
    <citation type="submission" date="2017-06" db="EMBL/GenBank/DDBJ databases">
        <title>Aedes aegypti genome working group (AGWG) sequencing and assembly.</title>
        <authorList>
            <consortium name="Aedes aegypti Genome Working Group (AGWG)"/>
            <person name="Matthews B.J."/>
        </authorList>
    </citation>
    <scope>NUCLEOTIDE SEQUENCE [LARGE SCALE GENOMIC DNA]</scope>
    <source>
        <strain evidence="5 6">LVP_AGWG</strain>
    </source>
</reference>
<keyword evidence="6" id="KW-1185">Reference proteome</keyword>
<dbReference type="InterPro" id="IPR006612">
    <property type="entry name" value="THAP_Znf"/>
</dbReference>
<gene>
    <name evidence="5" type="primary">110681510</name>
</gene>
<proteinExistence type="predicted"/>
<dbReference type="SUPFAM" id="SSF57716">
    <property type="entry name" value="Glucocorticoid receptor-like (DNA-binding domain)"/>
    <property type="match status" value="2"/>
</dbReference>
<dbReference type="PROSITE" id="PS51915">
    <property type="entry name" value="ZAD"/>
    <property type="match status" value="1"/>
</dbReference>
<organism evidence="5 6">
    <name type="scientific">Aedes aegypti</name>
    <name type="common">Yellowfever mosquito</name>
    <name type="synonym">Culex aegypti</name>
    <dbReference type="NCBI Taxonomy" id="7159"/>
    <lineage>
        <taxon>Eukaryota</taxon>
        <taxon>Metazoa</taxon>
        <taxon>Ecdysozoa</taxon>
        <taxon>Arthropoda</taxon>
        <taxon>Hexapoda</taxon>
        <taxon>Insecta</taxon>
        <taxon>Pterygota</taxon>
        <taxon>Neoptera</taxon>
        <taxon>Endopterygota</taxon>
        <taxon>Diptera</taxon>
        <taxon>Nematocera</taxon>
        <taxon>Culicoidea</taxon>
        <taxon>Culicidae</taxon>
        <taxon>Culicinae</taxon>
        <taxon>Aedini</taxon>
        <taxon>Aedes</taxon>
        <taxon>Stegomyia</taxon>
    </lineage>
</organism>
<accession>A0A6I8U9G9</accession>
<dbReference type="OrthoDB" id="7763798at2759"/>
<dbReference type="EnsemblMetazoa" id="AAEL028049-RA">
    <property type="protein sequence ID" value="AAEL028049-PA"/>
    <property type="gene ID" value="AAEL028049"/>
</dbReference>
<evidence type="ECO:0000256" key="2">
    <source>
        <dbReference type="ARBA" id="ARBA00022771"/>
    </source>
</evidence>
<dbReference type="PROSITE" id="PS50950">
    <property type="entry name" value="ZF_THAP"/>
    <property type="match status" value="1"/>
</dbReference>
<dbReference type="Pfam" id="PF05485">
    <property type="entry name" value="THAP"/>
    <property type="match status" value="1"/>
</dbReference>
<dbReference type="AlphaFoldDB" id="A0A6I8U9G9"/>
<dbReference type="GO" id="GO:0008270">
    <property type="term" value="F:zinc ion binding"/>
    <property type="evidence" value="ECO:0007669"/>
    <property type="project" value="UniProtKB-UniRule"/>
</dbReference>
<dbReference type="Gene3D" id="3.40.1800.20">
    <property type="match status" value="1"/>
</dbReference>
<reference evidence="5" key="2">
    <citation type="submission" date="2020-05" db="UniProtKB">
        <authorList>
            <consortium name="EnsemblMetazoa"/>
        </authorList>
    </citation>
    <scope>IDENTIFICATION</scope>
    <source>
        <strain evidence="5">LVP_AGWG</strain>
    </source>
</reference>
<keyword evidence="2" id="KW-0863">Zinc-finger</keyword>
<evidence type="ECO:0000313" key="6">
    <source>
        <dbReference type="Proteomes" id="UP000008820"/>
    </source>
</evidence>
<keyword evidence="4" id="KW-0238">DNA-binding</keyword>
<dbReference type="GO" id="GO:0003677">
    <property type="term" value="F:DNA binding"/>
    <property type="evidence" value="ECO:0007669"/>
    <property type="project" value="UniProtKB-UniRule"/>
</dbReference>
<name>A0A6I8U9G9_AEDAE</name>
<dbReference type="SMART" id="SM00868">
    <property type="entry name" value="zf-AD"/>
    <property type="match status" value="1"/>
</dbReference>
<protein>
    <submittedName>
        <fullName evidence="5">Uncharacterized protein</fullName>
    </submittedName>
</protein>
<sequence length="338" mass="38987">MDSILVDPLDSTATAVRYCTACDNNSATYGGKFLKVPRNPEVRLQWLVRVGIIEPTDPFPETKIFYVCDHHFDKQNDFTTDRRFGIRLRAGILPWRNLKTGTYSYHGYEVQTPPPCQCSCCKRNGLAVTLNQRLATVQTDDVESRIVEEESIHIMFFASQCRLCVRDISTKANNLMPLFCHKTRKPASSDLMEEIYVTVGLLFTYKDDSEACICNSCLRHVQKAYRFRLQTRTNNRAFLATQAILQQNTRMQNFQLKRSVAEIEQVVVEALEADPPTPEPVVDVKKVKLEQEEESQDIKEERVESDEWLEEYVEERLESDEILDSSSIVMEVYVKEEC</sequence>
<keyword evidence="1" id="KW-0479">Metal-binding</keyword>
<dbReference type="Proteomes" id="UP000008820">
    <property type="component" value="Chromosome 1"/>
</dbReference>
<evidence type="ECO:0000313" key="5">
    <source>
        <dbReference type="EnsemblMetazoa" id="AAEL028049-PA"/>
    </source>
</evidence>
<dbReference type="GO" id="GO:0005634">
    <property type="term" value="C:nucleus"/>
    <property type="evidence" value="ECO:0007669"/>
    <property type="project" value="InterPro"/>
</dbReference>
<dbReference type="Pfam" id="PF07776">
    <property type="entry name" value="zf-AD"/>
    <property type="match status" value="1"/>
</dbReference>
<dbReference type="InterPro" id="IPR012934">
    <property type="entry name" value="Znf_AD"/>
</dbReference>
<evidence type="ECO:0000256" key="3">
    <source>
        <dbReference type="ARBA" id="ARBA00022833"/>
    </source>
</evidence>
<evidence type="ECO:0000256" key="1">
    <source>
        <dbReference type="ARBA" id="ARBA00022723"/>
    </source>
</evidence>